<protein>
    <submittedName>
        <fullName evidence="1">Uncharacterized protein</fullName>
    </submittedName>
</protein>
<dbReference type="Proteomes" id="UP000027135">
    <property type="component" value="Unassembled WGS sequence"/>
</dbReference>
<gene>
    <name evidence="1" type="ORF">L798_09063</name>
</gene>
<reference evidence="1 2" key="1">
    <citation type="journal article" date="2014" name="Nat. Commun.">
        <title>Molecular traces of alternative social organization in a termite genome.</title>
        <authorList>
            <person name="Terrapon N."/>
            <person name="Li C."/>
            <person name="Robertson H.M."/>
            <person name="Ji L."/>
            <person name="Meng X."/>
            <person name="Booth W."/>
            <person name="Chen Z."/>
            <person name="Childers C.P."/>
            <person name="Glastad K.M."/>
            <person name="Gokhale K."/>
            <person name="Gowin J."/>
            <person name="Gronenberg W."/>
            <person name="Hermansen R.A."/>
            <person name="Hu H."/>
            <person name="Hunt B.G."/>
            <person name="Huylmans A.K."/>
            <person name="Khalil S.M."/>
            <person name="Mitchell R.D."/>
            <person name="Munoz-Torres M.C."/>
            <person name="Mustard J.A."/>
            <person name="Pan H."/>
            <person name="Reese J.T."/>
            <person name="Scharf M.E."/>
            <person name="Sun F."/>
            <person name="Vogel H."/>
            <person name="Xiao J."/>
            <person name="Yang W."/>
            <person name="Yang Z."/>
            <person name="Yang Z."/>
            <person name="Zhou J."/>
            <person name="Zhu J."/>
            <person name="Brent C.S."/>
            <person name="Elsik C.G."/>
            <person name="Goodisman M.A."/>
            <person name="Liberles D.A."/>
            <person name="Roe R.M."/>
            <person name="Vargo E.L."/>
            <person name="Vilcinskas A."/>
            <person name="Wang J."/>
            <person name="Bornberg-Bauer E."/>
            <person name="Korb J."/>
            <person name="Zhang G."/>
            <person name="Liebig J."/>
        </authorList>
    </citation>
    <scope>NUCLEOTIDE SEQUENCE [LARGE SCALE GENOMIC DNA]</scope>
    <source>
        <tissue evidence="1">Whole organism</tissue>
    </source>
</reference>
<accession>A0A067QPF8</accession>
<evidence type="ECO:0000313" key="1">
    <source>
        <dbReference type="EMBL" id="KDQ71566.1"/>
    </source>
</evidence>
<keyword evidence="2" id="KW-1185">Reference proteome</keyword>
<name>A0A067QPF8_ZOONE</name>
<organism evidence="1 2">
    <name type="scientific">Zootermopsis nevadensis</name>
    <name type="common">Dampwood termite</name>
    <dbReference type="NCBI Taxonomy" id="136037"/>
    <lineage>
        <taxon>Eukaryota</taxon>
        <taxon>Metazoa</taxon>
        <taxon>Ecdysozoa</taxon>
        <taxon>Arthropoda</taxon>
        <taxon>Hexapoda</taxon>
        <taxon>Insecta</taxon>
        <taxon>Pterygota</taxon>
        <taxon>Neoptera</taxon>
        <taxon>Polyneoptera</taxon>
        <taxon>Dictyoptera</taxon>
        <taxon>Blattodea</taxon>
        <taxon>Blattoidea</taxon>
        <taxon>Termitoidae</taxon>
        <taxon>Termopsidae</taxon>
        <taxon>Zootermopsis</taxon>
    </lineage>
</organism>
<sequence length="141" mass="16026">MPRSFNVASITLSLELNLPISAASFIESKKSYTDILLCSPLHGSTKFATHISFAEIAILFNSIYSLRYAITLIHTCEDCQGERIMELRVVHHQYQQAGVFQPVDTPEFSIIKHNCACFRWRYSLTSVHIHPIPYTPLPTDN</sequence>
<evidence type="ECO:0000313" key="2">
    <source>
        <dbReference type="Proteomes" id="UP000027135"/>
    </source>
</evidence>
<dbReference type="AlphaFoldDB" id="A0A067QPF8"/>
<dbReference type="EMBL" id="KK853838">
    <property type="protein sequence ID" value="KDQ71566.1"/>
    <property type="molecule type" value="Genomic_DNA"/>
</dbReference>
<dbReference type="InParanoid" id="A0A067QPF8"/>
<proteinExistence type="predicted"/>